<dbReference type="NCBIfam" id="TIGR00756">
    <property type="entry name" value="PPR"/>
    <property type="match status" value="1"/>
</dbReference>
<evidence type="ECO:0008006" key="6">
    <source>
        <dbReference type="Google" id="ProtNLM"/>
    </source>
</evidence>
<feature type="repeat" description="PPR" evidence="2">
    <location>
        <begin position="344"/>
        <end position="379"/>
    </location>
</feature>
<dbReference type="Gene3D" id="1.25.40.10">
    <property type="entry name" value="Tetratricopeptide repeat domain"/>
    <property type="match status" value="4"/>
</dbReference>
<feature type="compositionally biased region" description="Low complexity" evidence="3">
    <location>
        <begin position="68"/>
        <end position="77"/>
    </location>
</feature>
<feature type="region of interest" description="Disordered" evidence="3">
    <location>
        <begin position="52"/>
        <end position="91"/>
    </location>
</feature>
<dbReference type="InterPro" id="IPR011990">
    <property type="entry name" value="TPR-like_helical_dom_sf"/>
</dbReference>
<name>A0A168KKY9_ABSGL</name>
<dbReference type="Pfam" id="PF01535">
    <property type="entry name" value="PPR"/>
    <property type="match status" value="3"/>
</dbReference>
<gene>
    <name evidence="4" type="primary">ABSGL_00168.1 scaffold 349</name>
</gene>
<dbReference type="PANTHER" id="PTHR47932:SF44">
    <property type="entry name" value="MIOREX COMPLEX COMPONENT 1"/>
    <property type="match status" value="1"/>
</dbReference>
<dbReference type="InParanoid" id="A0A168KKY9"/>
<dbReference type="Proteomes" id="UP000078561">
    <property type="component" value="Unassembled WGS sequence"/>
</dbReference>
<dbReference type="OrthoDB" id="185373at2759"/>
<dbReference type="STRING" id="4829.A0A168KKY9"/>
<accession>A0A168KKY9</accession>
<evidence type="ECO:0000313" key="4">
    <source>
        <dbReference type="EMBL" id="SAL94876.1"/>
    </source>
</evidence>
<dbReference type="EMBL" id="LT550042">
    <property type="protein sequence ID" value="SAL94876.1"/>
    <property type="molecule type" value="Genomic_DNA"/>
</dbReference>
<feature type="repeat" description="PPR" evidence="2">
    <location>
        <begin position="499"/>
        <end position="533"/>
    </location>
</feature>
<feature type="repeat" description="PPR" evidence="2">
    <location>
        <begin position="637"/>
        <end position="671"/>
    </location>
</feature>
<keyword evidence="1" id="KW-0677">Repeat</keyword>
<feature type="compositionally biased region" description="Polar residues" evidence="3">
    <location>
        <begin position="54"/>
        <end position="65"/>
    </location>
</feature>
<keyword evidence="5" id="KW-1185">Reference proteome</keyword>
<reference evidence="4" key="1">
    <citation type="submission" date="2016-04" db="EMBL/GenBank/DDBJ databases">
        <authorList>
            <person name="Evans L.H."/>
            <person name="Alamgir A."/>
            <person name="Owens N."/>
            <person name="Weber N.D."/>
            <person name="Virtaneva K."/>
            <person name="Barbian K."/>
            <person name="Babar A."/>
            <person name="Rosenke K."/>
        </authorList>
    </citation>
    <scope>NUCLEOTIDE SEQUENCE [LARGE SCALE GENOMIC DNA]</scope>
    <source>
        <strain evidence="4">CBS 101.48</strain>
    </source>
</reference>
<dbReference type="PROSITE" id="PS51375">
    <property type="entry name" value="PPR"/>
    <property type="match status" value="3"/>
</dbReference>
<dbReference type="PANTHER" id="PTHR47932">
    <property type="entry name" value="ATPASE EXPRESSION PROTEIN 3"/>
    <property type="match status" value="1"/>
</dbReference>
<evidence type="ECO:0000313" key="5">
    <source>
        <dbReference type="Proteomes" id="UP000078561"/>
    </source>
</evidence>
<evidence type="ECO:0000256" key="3">
    <source>
        <dbReference type="SAM" id="MobiDB-lite"/>
    </source>
</evidence>
<protein>
    <recommendedName>
        <fullName evidence="6">Pentacotripeptide-repeat region of PRORP domain-containing protein</fullName>
    </recommendedName>
</protein>
<evidence type="ECO:0000256" key="2">
    <source>
        <dbReference type="PROSITE-ProRule" id="PRU00708"/>
    </source>
</evidence>
<dbReference type="Pfam" id="PF13812">
    <property type="entry name" value="PPR_3"/>
    <property type="match status" value="1"/>
</dbReference>
<proteinExistence type="predicted"/>
<sequence length="789" mass="89814">MADWSFLSSLSSMFRWRALLSLGVTNTRSEGPLHLLSRPSFLLPPSTFVPVTKRSITTRPNPNKSRQQRQQRQQQHQHQQRGQRPKVSAQEALVQRSVASRRLDQAKKHLSGLDGLDRFHTWRPLLLLARKGRDAEDLSWLQSMVEHKQMQTQYGLSPDLFDYHALMYCYGVHGDLTGAEQVWTLLGDQQNTFTTNTLLGCYQRAGALDAALDLLVDNTEVDVGSFNTVLAMLGTKGQWERAKRVYENMPMPPDAYTLTTMLHIATQTKDLELGTPIYRHLLDMLQQKRHHHHHHSHQGKRKGDVDITSINATLSFLVNVKDDVDQAMDIYDALVSTNYGLTPDTITCNILLDGLLKHRRNPGKAAAMYHQMTAHGYLVPDDITYGLMMDAETMLDGDLKGALALFEEALATKSVASTAAPLERMISSLASAAAKLDHDAPTMELLWDRLALLGEDSMGRMDIRAYNGLMHGLAKHGRADLCQSLYDRVFRSHSICVADVATFTSLMLGYINSGQVQGAMEIYHVLREQHYKQQQQQQQQLESEPQQQRRRPRRPIIELDAMFYTTLISALTTSATTTSTDPLDSALELFKDMRQLRIQPGLQTYTAMLHWCGRMRDPEGLEQVHQLIKMDMALDPDVGIYNALMDGYNRTDQIDQVFYLWDTMQHKEFDSSTISIVLDACGHHNQYARGQSIWAFLQKRRQDMLNTNNYNSYVEFLCRVGRGSYEQRWLAAYQIVHLMANKSAPSPPPNDKTFNTMASFARKYGLDQNSNTVIDRLDALRRDRKRLNV</sequence>
<evidence type="ECO:0000256" key="1">
    <source>
        <dbReference type="ARBA" id="ARBA00022737"/>
    </source>
</evidence>
<dbReference type="AlphaFoldDB" id="A0A168KKY9"/>
<organism evidence="4">
    <name type="scientific">Absidia glauca</name>
    <name type="common">Pin mould</name>
    <dbReference type="NCBI Taxonomy" id="4829"/>
    <lineage>
        <taxon>Eukaryota</taxon>
        <taxon>Fungi</taxon>
        <taxon>Fungi incertae sedis</taxon>
        <taxon>Mucoromycota</taxon>
        <taxon>Mucoromycotina</taxon>
        <taxon>Mucoromycetes</taxon>
        <taxon>Mucorales</taxon>
        <taxon>Cunninghamellaceae</taxon>
        <taxon>Absidia</taxon>
    </lineage>
</organism>
<dbReference type="OMA" id="WVEALCR"/>
<dbReference type="InterPro" id="IPR002885">
    <property type="entry name" value="PPR_rpt"/>
</dbReference>